<evidence type="ECO:0000313" key="7">
    <source>
        <dbReference type="Proteomes" id="UP000325577"/>
    </source>
</evidence>
<keyword evidence="3 5" id="KW-1133">Transmembrane helix</keyword>
<feature type="transmembrane region" description="Helical" evidence="5">
    <location>
        <begin position="381"/>
        <end position="404"/>
    </location>
</feature>
<keyword evidence="7" id="KW-1185">Reference proteome</keyword>
<dbReference type="Pfam" id="PF04193">
    <property type="entry name" value="PQ-loop"/>
    <property type="match status" value="2"/>
</dbReference>
<name>A0A5J4ZG42_9ASTE</name>
<evidence type="ECO:0000313" key="6">
    <source>
        <dbReference type="EMBL" id="KAA8516301.1"/>
    </source>
</evidence>
<dbReference type="SMART" id="SM00679">
    <property type="entry name" value="CTNS"/>
    <property type="match status" value="2"/>
</dbReference>
<organism evidence="6 7">
    <name type="scientific">Nyssa sinensis</name>
    <dbReference type="NCBI Taxonomy" id="561372"/>
    <lineage>
        <taxon>Eukaryota</taxon>
        <taxon>Viridiplantae</taxon>
        <taxon>Streptophyta</taxon>
        <taxon>Embryophyta</taxon>
        <taxon>Tracheophyta</taxon>
        <taxon>Spermatophyta</taxon>
        <taxon>Magnoliopsida</taxon>
        <taxon>eudicotyledons</taxon>
        <taxon>Gunneridae</taxon>
        <taxon>Pentapetalae</taxon>
        <taxon>asterids</taxon>
        <taxon>Cornales</taxon>
        <taxon>Nyssaceae</taxon>
        <taxon>Nyssa</taxon>
    </lineage>
</organism>
<comment type="subcellular location">
    <subcellularLocation>
        <location evidence="1">Membrane</location>
        <topology evidence="1">Multi-pass membrane protein</topology>
    </subcellularLocation>
</comment>
<dbReference type="PANTHER" id="PTHR16201:SF44">
    <property type="entry name" value="SEVEN TRANSMEMBRANE PROTEIN 1"/>
    <property type="match status" value="1"/>
</dbReference>
<dbReference type="GO" id="GO:0016020">
    <property type="term" value="C:membrane"/>
    <property type="evidence" value="ECO:0007669"/>
    <property type="project" value="UniProtKB-SubCell"/>
</dbReference>
<dbReference type="InterPro" id="IPR006603">
    <property type="entry name" value="PQ-loop_rpt"/>
</dbReference>
<feature type="transmembrane region" description="Helical" evidence="5">
    <location>
        <begin position="98"/>
        <end position="119"/>
    </location>
</feature>
<accession>A0A5J4ZG42</accession>
<evidence type="ECO:0008006" key="8">
    <source>
        <dbReference type="Google" id="ProtNLM"/>
    </source>
</evidence>
<dbReference type="AlphaFoldDB" id="A0A5J4ZG42"/>
<dbReference type="EMBL" id="CM018051">
    <property type="protein sequence ID" value="KAA8516301.1"/>
    <property type="molecule type" value="Genomic_DNA"/>
</dbReference>
<dbReference type="FunFam" id="1.20.1280.290:FF:000012">
    <property type="entry name" value="Vacuolar membrane PQ loop repeat protein"/>
    <property type="match status" value="1"/>
</dbReference>
<dbReference type="OrthoDB" id="8048523at2759"/>
<feature type="transmembrane region" description="Helical" evidence="5">
    <location>
        <begin position="351"/>
        <end position="369"/>
    </location>
</feature>
<sequence>MRLLESSPPMCPRDLHCSQWAREYLKYCLCNMKDGVSLTLGLFSVISWGVAEIPQIITNYKEKSTEGLSIAFLMTWIVGDLLNLFGCMLEPATLPTQYYMAMLFTTTTMILTAQTIYYSHIYHRLKSKRQCQKGLKPIQTEAVENKRHCNYGIDKQQVNNADRQGHETNGFAPGVPPSSPIPLPALPCSSSREGELYYMSARSLSRSYTPTAGSFPAHRRTPTLIYDQNSIEEPLLSGLVHMQSAPRSSTKTMLCAVSALTFFLGSSNLHPKKSSTLKNMVFKKPNQGVVIQVGRKLLEVGVVLLQETGGTGSSGIGAYLGWGMAFIYMGGRLPQICLNIRRGNVEGLNPLMFTFALVGNATYVASILASSLDWFKIKPNLPWLVDAGGCVLLDTFILIQFIYYNYRRDPDAKALVSRVRGPMDEFRCFVRLM</sequence>
<dbReference type="Proteomes" id="UP000325577">
    <property type="component" value="Linkage Group LG8"/>
</dbReference>
<reference evidence="6 7" key="1">
    <citation type="submission" date="2019-09" db="EMBL/GenBank/DDBJ databases">
        <title>A chromosome-level genome assembly of the Chinese tupelo Nyssa sinensis.</title>
        <authorList>
            <person name="Yang X."/>
            <person name="Kang M."/>
            <person name="Yang Y."/>
            <person name="Xiong H."/>
            <person name="Wang M."/>
            <person name="Zhang Z."/>
            <person name="Wang Z."/>
            <person name="Wu H."/>
            <person name="Ma T."/>
            <person name="Liu J."/>
            <person name="Xi Z."/>
        </authorList>
    </citation>
    <scope>NUCLEOTIDE SEQUENCE [LARGE SCALE GENOMIC DNA]</scope>
    <source>
        <strain evidence="6">J267</strain>
        <tissue evidence="6">Leaf</tissue>
    </source>
</reference>
<dbReference type="InterPro" id="IPR051415">
    <property type="entry name" value="LAAT-1"/>
</dbReference>
<dbReference type="PANTHER" id="PTHR16201">
    <property type="entry name" value="SEVEN TRANSMEMBRANE PROTEIN 1-RELATED"/>
    <property type="match status" value="1"/>
</dbReference>
<evidence type="ECO:0000256" key="3">
    <source>
        <dbReference type="ARBA" id="ARBA00022989"/>
    </source>
</evidence>
<evidence type="ECO:0000256" key="1">
    <source>
        <dbReference type="ARBA" id="ARBA00004141"/>
    </source>
</evidence>
<evidence type="ECO:0000256" key="4">
    <source>
        <dbReference type="ARBA" id="ARBA00023136"/>
    </source>
</evidence>
<proteinExistence type="predicted"/>
<keyword evidence="2 5" id="KW-0812">Transmembrane</keyword>
<dbReference type="FunFam" id="1.20.1280.290:FF:000019">
    <property type="entry name" value="PQ-loop repeat family protein / transmembrane family protein"/>
    <property type="match status" value="1"/>
</dbReference>
<protein>
    <recommendedName>
        <fullName evidence="8">PQ-loop repeat family protein / transmembrane family protein</fullName>
    </recommendedName>
</protein>
<dbReference type="Gene3D" id="1.20.1280.290">
    <property type="match status" value="2"/>
</dbReference>
<evidence type="ECO:0000256" key="5">
    <source>
        <dbReference type="SAM" id="Phobius"/>
    </source>
</evidence>
<evidence type="ECO:0000256" key="2">
    <source>
        <dbReference type="ARBA" id="ARBA00022692"/>
    </source>
</evidence>
<feature type="transmembrane region" description="Helical" evidence="5">
    <location>
        <begin position="67"/>
        <end position="86"/>
    </location>
</feature>
<keyword evidence="4 5" id="KW-0472">Membrane</keyword>
<gene>
    <name evidence="6" type="ORF">F0562_016594</name>
</gene>